<protein>
    <submittedName>
        <fullName evidence="1">Uncharacterized protein</fullName>
    </submittedName>
</protein>
<keyword evidence="2" id="KW-1185">Reference proteome</keyword>
<accession>S6AXE6</accession>
<dbReference type="STRING" id="1245471.PCA10_53760"/>
<evidence type="ECO:0000313" key="2">
    <source>
        <dbReference type="Proteomes" id="UP000015503"/>
    </source>
</evidence>
<dbReference type="Proteomes" id="UP000015503">
    <property type="component" value="Chromosome"/>
</dbReference>
<dbReference type="HOGENOM" id="CLU_1151076_0_0_6"/>
<name>S6AXE6_METRE</name>
<dbReference type="EMBL" id="AP013068">
    <property type="protein sequence ID" value="BAN51108.1"/>
    <property type="molecule type" value="Genomic_DNA"/>
</dbReference>
<dbReference type="PATRIC" id="fig|1245471.3.peg.5453"/>
<reference evidence="1 2" key="1">
    <citation type="journal article" date="2013" name="Genome Announc.">
        <title>Complete Genome Sequence of the Carbazole Degrader Pseudomonas resinovorans Strain CA10 (NBRC 106553).</title>
        <authorList>
            <person name="Shintani M."/>
            <person name="Hosoyama A."/>
            <person name="Ohji S."/>
            <person name="Tsuchikane K."/>
            <person name="Takarada H."/>
            <person name="Yamazoe A."/>
            <person name="Fujita N."/>
            <person name="Nojiri H."/>
        </authorList>
    </citation>
    <scope>NUCLEOTIDE SEQUENCE [LARGE SCALE GENOMIC DNA]</scope>
    <source>
        <strain evidence="1 2">NBRC 106553</strain>
    </source>
</reference>
<proteinExistence type="predicted"/>
<dbReference type="RefSeq" id="WP_016495232.1">
    <property type="nucleotide sequence ID" value="NC_021499.1"/>
</dbReference>
<organism evidence="1 2">
    <name type="scientific">Metapseudomonas resinovorans NBRC 106553</name>
    <dbReference type="NCBI Taxonomy" id="1245471"/>
    <lineage>
        <taxon>Bacteria</taxon>
        <taxon>Pseudomonadati</taxon>
        <taxon>Pseudomonadota</taxon>
        <taxon>Gammaproteobacteria</taxon>
        <taxon>Pseudomonadales</taxon>
        <taxon>Pseudomonadaceae</taxon>
        <taxon>Metapseudomonas</taxon>
    </lineage>
</organism>
<evidence type="ECO:0000313" key="1">
    <source>
        <dbReference type="EMBL" id="BAN51108.1"/>
    </source>
</evidence>
<dbReference type="KEGG" id="pre:PCA10_53760"/>
<sequence length="241" mass="26387">MKIELTNTPLLTPQQIGELASALDTLHTRVLKAIERLQKDVAARKAEIASRWKAAAIGEADRARFAESETLASIRQIKDNSRAELDRLFKEAGPSHSKLIAQRSYYDSPVKVLSRIALGDARRTAYLQQLAHAGAAELGHMAQVAVGTKNEPLAAAVLSLLDAMPTKDRTVSPQALASAMLLDDFRKVQEYLKIGDARLQGIVLAVRAWEQGRTNGYDTVALAMRTQAIDVQVLQELKHGD</sequence>
<dbReference type="AlphaFoldDB" id="S6AXE6"/>
<dbReference type="eggNOG" id="ENOG502ZBWZ">
    <property type="taxonomic scope" value="Bacteria"/>
</dbReference>
<gene>
    <name evidence="1" type="ORF">PCA10_53760</name>
</gene>
<dbReference type="OrthoDB" id="9182432at2"/>